<evidence type="ECO:0000259" key="7">
    <source>
        <dbReference type="Pfam" id="PF12698"/>
    </source>
</evidence>
<protein>
    <submittedName>
        <fullName evidence="8">Sodium transporter</fullName>
    </submittedName>
</protein>
<evidence type="ECO:0000256" key="1">
    <source>
        <dbReference type="ARBA" id="ARBA00004651"/>
    </source>
</evidence>
<dbReference type="Pfam" id="PF12698">
    <property type="entry name" value="ABC2_membrane_3"/>
    <property type="match status" value="1"/>
</dbReference>
<feature type="transmembrane region" description="Helical" evidence="6">
    <location>
        <begin position="363"/>
        <end position="385"/>
    </location>
</feature>
<feature type="transmembrane region" description="Helical" evidence="6">
    <location>
        <begin position="228"/>
        <end position="253"/>
    </location>
</feature>
<comment type="caution">
    <text evidence="8">The sequence shown here is derived from an EMBL/GenBank/DDBJ whole genome shotgun (WGS) entry which is preliminary data.</text>
</comment>
<proteinExistence type="predicted"/>
<feature type="domain" description="ABC-2 type transporter transmembrane" evidence="7">
    <location>
        <begin position="21"/>
        <end position="382"/>
    </location>
</feature>
<dbReference type="PANTHER" id="PTHR30294">
    <property type="entry name" value="MEMBRANE COMPONENT OF ABC TRANSPORTER YHHJ-RELATED"/>
    <property type="match status" value="1"/>
</dbReference>
<feature type="transmembrane region" description="Helical" evidence="6">
    <location>
        <begin position="333"/>
        <end position="351"/>
    </location>
</feature>
<name>A0ABQ1XCQ4_9MICC</name>
<feature type="transmembrane region" description="Helical" evidence="6">
    <location>
        <begin position="23"/>
        <end position="43"/>
    </location>
</feature>
<dbReference type="EMBL" id="BMKU01000003">
    <property type="protein sequence ID" value="GGG90620.1"/>
    <property type="molecule type" value="Genomic_DNA"/>
</dbReference>
<keyword evidence="2" id="KW-1003">Cell membrane</keyword>
<reference evidence="9" key="1">
    <citation type="journal article" date="2019" name="Int. J. Syst. Evol. Microbiol.">
        <title>The Global Catalogue of Microorganisms (GCM) 10K type strain sequencing project: providing services to taxonomists for standard genome sequencing and annotation.</title>
        <authorList>
            <consortium name="The Broad Institute Genomics Platform"/>
            <consortium name="The Broad Institute Genome Sequencing Center for Infectious Disease"/>
            <person name="Wu L."/>
            <person name="Ma J."/>
        </authorList>
    </citation>
    <scope>NUCLEOTIDE SEQUENCE [LARGE SCALE GENOMIC DNA]</scope>
    <source>
        <strain evidence="9">CGMCC 1.1927</strain>
    </source>
</reference>
<dbReference type="InterPro" id="IPR051449">
    <property type="entry name" value="ABC-2_transporter_component"/>
</dbReference>
<dbReference type="InterPro" id="IPR013525">
    <property type="entry name" value="ABC2_TM"/>
</dbReference>
<comment type="subcellular location">
    <subcellularLocation>
        <location evidence="1">Cell membrane</location>
        <topology evidence="1">Multi-pass membrane protein</topology>
    </subcellularLocation>
</comment>
<feature type="transmembrane region" description="Helical" evidence="6">
    <location>
        <begin position="308"/>
        <end position="327"/>
    </location>
</feature>
<dbReference type="Proteomes" id="UP000596938">
    <property type="component" value="Unassembled WGS sequence"/>
</dbReference>
<keyword evidence="5 6" id="KW-0472">Membrane</keyword>
<evidence type="ECO:0000313" key="8">
    <source>
        <dbReference type="EMBL" id="GGG90620.1"/>
    </source>
</evidence>
<evidence type="ECO:0000256" key="4">
    <source>
        <dbReference type="ARBA" id="ARBA00022989"/>
    </source>
</evidence>
<keyword evidence="3 6" id="KW-0812">Transmembrane</keyword>
<evidence type="ECO:0000313" key="9">
    <source>
        <dbReference type="Proteomes" id="UP000596938"/>
    </source>
</evidence>
<evidence type="ECO:0000256" key="2">
    <source>
        <dbReference type="ARBA" id="ARBA00022475"/>
    </source>
</evidence>
<accession>A0ABQ1XCQ4</accession>
<organism evidence="8 9">
    <name type="scientific">Pseudarthrobacter polychromogenes</name>
    <dbReference type="NCBI Taxonomy" id="1676"/>
    <lineage>
        <taxon>Bacteria</taxon>
        <taxon>Bacillati</taxon>
        <taxon>Actinomycetota</taxon>
        <taxon>Actinomycetes</taxon>
        <taxon>Micrococcales</taxon>
        <taxon>Micrococcaceae</taxon>
        <taxon>Pseudarthrobacter</taxon>
    </lineage>
</organism>
<keyword evidence="9" id="KW-1185">Reference proteome</keyword>
<keyword evidence="4 6" id="KW-1133">Transmembrane helix</keyword>
<feature type="transmembrane region" description="Helical" evidence="6">
    <location>
        <begin position="273"/>
        <end position="296"/>
    </location>
</feature>
<sequence length="417" mass="44409">MAQHNLSTVVTFEFFRTIGKKRFWAGTLAVPFIMAVVFGLLFASNTATDTAANAQKSAEFTISYTDASGLISPGQAAVFGATTAASADEGVAAVQSGSIDAFFDFPADPASDTVKVYGADQGMFENNKYSAVAQAMLTQAVNTRIGSAELSALASTDATIDMKTYRDGVESGGFNSAVPPLFFLVIFYGLIILLGGQMLSSTLEEKENRVTEMILTTLKPTTLISGKVLALFAIGLLQMVIFASPVVIGYLFFREQINIPDLDLKALVFEPAPMITGFLILVGGFALFTNTLVAIGAIMPTVKEAGNYMAVMIALIFIPFYAVSLIFSNPQSLIVQVFTYFPFSAPVTALLRNGLGSLSVVETAIVLAILYIGAVLMFFLAVRLFQYGSISYASKVNIKTALSSGRRIPAATGTTPR</sequence>
<feature type="transmembrane region" description="Helical" evidence="6">
    <location>
        <begin position="181"/>
        <end position="199"/>
    </location>
</feature>
<evidence type="ECO:0000256" key="3">
    <source>
        <dbReference type="ARBA" id="ARBA00022692"/>
    </source>
</evidence>
<dbReference type="RefSeq" id="WP_188809471.1">
    <property type="nucleotide sequence ID" value="NZ_BAAAWV010000001.1"/>
</dbReference>
<evidence type="ECO:0000256" key="5">
    <source>
        <dbReference type="ARBA" id="ARBA00023136"/>
    </source>
</evidence>
<evidence type="ECO:0000256" key="6">
    <source>
        <dbReference type="SAM" id="Phobius"/>
    </source>
</evidence>
<gene>
    <name evidence="8" type="ORF">GCM10011577_11350</name>
</gene>
<dbReference type="PANTHER" id="PTHR30294:SF29">
    <property type="entry name" value="MULTIDRUG ABC TRANSPORTER PERMEASE YBHS-RELATED"/>
    <property type="match status" value="1"/>
</dbReference>